<evidence type="ECO:0000256" key="3">
    <source>
        <dbReference type="SAM" id="MobiDB-lite"/>
    </source>
</evidence>
<feature type="compositionally biased region" description="Polar residues" evidence="3">
    <location>
        <begin position="1335"/>
        <end position="1345"/>
    </location>
</feature>
<dbReference type="Gene3D" id="3.30.710.10">
    <property type="entry name" value="Potassium Channel Kv1.1, Chain A"/>
    <property type="match status" value="1"/>
</dbReference>
<dbReference type="PANTHER" id="PTHR22872:SF2">
    <property type="entry name" value="INHIBITOR OF BRUTON TYROSINE KINASE"/>
    <property type="match status" value="1"/>
</dbReference>
<feature type="domain" description="BTB" evidence="4">
    <location>
        <begin position="793"/>
        <end position="858"/>
    </location>
</feature>
<dbReference type="InterPro" id="IPR009091">
    <property type="entry name" value="RCC1/BLIP-II"/>
</dbReference>
<dbReference type="GeneID" id="5546287"/>
<dbReference type="InterPro" id="IPR011333">
    <property type="entry name" value="SKP1/BTB/POZ_sf"/>
</dbReference>
<evidence type="ECO:0000313" key="5">
    <source>
        <dbReference type="EMBL" id="EDO18023.1"/>
    </source>
</evidence>
<sequence>MPIKKQSNDINRNKRDIFGRDLSYLLSCIEEEGDLNEIDLYSSDYESGYSPLHVTLKRGLLRKSFKLYKIWKDEKEYLSHKFGGHVMNQLDREGLTPLELYSEEYRRLVNKFPLYLGYRTENGLSNVHWEGSKNSDEVKRHVKNFLSLPLEKLEQDKLQHLGGSHVLQLGSNVNYQLGTGTKDDRQNFYQINVHQLETSSMLLPNLRIRNSYITRYHSLIITSNNEIFTCGNSNRGRVGNGVIDLPQSHYAKVDGLPKLEIKEIKTSDHHTMVLYKNGDIYSWGWNYYGQLGHSMSRQLDDPKNSHNVCSMVPKRLTILENEEITSISCSKIHSCVVTKKGQIYLWGLNVGQLGSSKPSHLVPSTEYMGQEGFLVNKPVVVNFLNSAIEQVVCTEFATFIRTQGNTLHVLSNYTTRTFRLYLPKSKGFRELDAFKHFSPREIPNTIVDMKCKNPYGNNICFRYSCGRVAIISAKNESPSLWAKFSNIPPISVCWLPRHSFKQCLDFDVGSRKGIILSTIGGDIYTSKSTDGTFEKIFSEKIVSGRIISVSCDSQFGSFSITKDEVNNIPIIYPKDPLRYNFSSYSPIKGFSNSKKDINYGILNFKEFEADDYSANYPLDTKTINDEYEGPLVLKNQKFQYAELKNKNITSISQHSEISVPYDVTFIDEFSGEIICNCHKLLIHMRCNKLLKRWKLSEPYIFNNGKSKLTLLSPFESSKWTVKLETTNGDFNFKNYLLDVIHYLYSDERPNDQKVSRFLIDLVDNSLHYSNMSESLHNLFTICQGEIFDACAEPDVRIITNDGIISAHSMILATRSSYFDSLFAANWIPRDHENNRVVDFSHFNHISKSHFECILKYLYGYSYDSIFDDLSVGSMTTGLQFLFDLVELCDEINLEQFKNYLESEIGKYIEGSNIVSVFINAVFYNCELLQIKCAWIITSNIGILFSKSNVDLIMEYFDDEIWNILENSLLELKESSIRTTEDRSWYTNSSFGWIQQFKTNLQEFNRKFMGLETFNPSFDNKVVMSNCKEKATPRRASSGVLSGSTRRLSSTQRKFSNDHKQLEISSSYSLSNWSDLSISESSAIDDSDNFIEVVKKSKRKGSLEPSKEIEEVKVNLEEQNISVVHKDIVEVNEKLPSLLSLNEDAPDNNSNLNKPINKQIGSFKKNSQKQRKKQFLFEESEEEKKGKEKAFQKSKAAWGKYNCEEKENINQKTTITTESKKVSRPSSLPSLYDSREANETKSKKNKVPKNISKDNLHMPFYNASKLVPRNAIDVMLDKEKLGIVEPTMLSESEREAAEEFEKWFASESKKVQKQLNKISSNNVTDQLDVLYRSSTNVPGTTNLNGQSKSKKVKFPRKKRGLTEQIEI</sequence>
<dbReference type="InParanoid" id="A7TI16"/>
<keyword evidence="1" id="KW-0677">Repeat</keyword>
<dbReference type="SUPFAM" id="SSF50985">
    <property type="entry name" value="RCC1/BLIP-II"/>
    <property type="match status" value="1"/>
</dbReference>
<evidence type="ECO:0000256" key="2">
    <source>
        <dbReference type="PROSITE-ProRule" id="PRU00235"/>
    </source>
</evidence>
<dbReference type="Gene3D" id="2.130.10.30">
    <property type="entry name" value="Regulator of chromosome condensation 1/beta-lactamase-inhibitor protein II"/>
    <property type="match status" value="1"/>
</dbReference>
<evidence type="ECO:0000259" key="4">
    <source>
        <dbReference type="PROSITE" id="PS50097"/>
    </source>
</evidence>
<accession>A7TI16</accession>
<dbReference type="KEGG" id="vpo:Kpol_1045p7"/>
<feature type="region of interest" description="Disordered" evidence="3">
    <location>
        <begin position="1211"/>
        <end position="1254"/>
    </location>
</feature>
<dbReference type="PROSITE" id="PS50012">
    <property type="entry name" value="RCC1_3"/>
    <property type="match status" value="1"/>
</dbReference>
<feature type="compositionally biased region" description="Polar residues" evidence="3">
    <location>
        <begin position="1146"/>
        <end position="1159"/>
    </location>
</feature>
<dbReference type="Proteomes" id="UP000000267">
    <property type="component" value="Unassembled WGS sequence"/>
</dbReference>
<dbReference type="OrthoDB" id="1893551at2759"/>
<organism evidence="6">
    <name type="scientific">Vanderwaltozyma polyspora (strain ATCC 22028 / DSM 70294 / BCRC 21397 / CBS 2163 / NBRC 10782 / NRRL Y-8283 / UCD 57-17)</name>
    <name type="common">Kluyveromyces polysporus</name>
    <dbReference type="NCBI Taxonomy" id="436907"/>
    <lineage>
        <taxon>Eukaryota</taxon>
        <taxon>Fungi</taxon>
        <taxon>Dikarya</taxon>
        <taxon>Ascomycota</taxon>
        <taxon>Saccharomycotina</taxon>
        <taxon>Saccharomycetes</taxon>
        <taxon>Saccharomycetales</taxon>
        <taxon>Saccharomycetaceae</taxon>
        <taxon>Vanderwaltozyma</taxon>
    </lineage>
</organism>
<protein>
    <recommendedName>
        <fullName evidence="4">BTB domain-containing protein</fullName>
    </recommendedName>
</protein>
<dbReference type="OMA" id="FEFVLRY"/>
<dbReference type="CDD" id="cd18186">
    <property type="entry name" value="BTB_POZ_ZBTB_KLHL-like"/>
    <property type="match status" value="1"/>
</dbReference>
<evidence type="ECO:0000313" key="6">
    <source>
        <dbReference type="Proteomes" id="UP000000267"/>
    </source>
</evidence>
<dbReference type="InterPro" id="IPR000408">
    <property type="entry name" value="Reg_chr_condens"/>
</dbReference>
<dbReference type="InterPro" id="IPR051625">
    <property type="entry name" value="Signaling_Regulatory_Domain"/>
</dbReference>
<evidence type="ECO:0000256" key="1">
    <source>
        <dbReference type="ARBA" id="ARBA00022737"/>
    </source>
</evidence>
<feature type="region of interest" description="Disordered" evidence="3">
    <location>
        <begin position="1141"/>
        <end position="1179"/>
    </location>
</feature>
<dbReference type="STRING" id="436907.A7TI16"/>
<gene>
    <name evidence="5" type="ORF">Kpol_1045p7</name>
</gene>
<feature type="compositionally biased region" description="Basic residues" evidence="3">
    <location>
        <begin position="1347"/>
        <end position="1358"/>
    </location>
</feature>
<feature type="repeat" description="RCC1" evidence="2">
    <location>
        <begin position="278"/>
        <end position="340"/>
    </location>
</feature>
<name>A7TI16_VANPO</name>
<dbReference type="RefSeq" id="XP_001645881.1">
    <property type="nucleotide sequence ID" value="XM_001645831.1"/>
</dbReference>
<dbReference type="PhylomeDB" id="A7TI16"/>
<dbReference type="InterPro" id="IPR000210">
    <property type="entry name" value="BTB/POZ_dom"/>
</dbReference>
<dbReference type="EMBL" id="DS480394">
    <property type="protein sequence ID" value="EDO18023.1"/>
    <property type="molecule type" value="Genomic_DNA"/>
</dbReference>
<dbReference type="SUPFAM" id="SSF54695">
    <property type="entry name" value="POZ domain"/>
    <property type="match status" value="1"/>
</dbReference>
<reference evidence="5 6" key="1">
    <citation type="journal article" date="2007" name="Proc. Natl. Acad. Sci. U.S.A.">
        <title>Independent sorting-out of thousands of duplicated gene pairs in two yeast species descended from a whole-genome duplication.</title>
        <authorList>
            <person name="Scannell D.R."/>
            <person name="Frank A.C."/>
            <person name="Conant G.C."/>
            <person name="Byrne K.P."/>
            <person name="Woolfit M."/>
            <person name="Wolfe K.H."/>
        </authorList>
    </citation>
    <scope>NUCLEOTIDE SEQUENCE [LARGE SCALE GENOMIC DNA]</scope>
    <source>
        <strain evidence="6">ATCC 22028 / DSM 70294 / BCRC 21397 / CBS 2163 / NBRC 10782 / NRRL Y-8283 / UCD 57-17</strain>
    </source>
</reference>
<feature type="region of interest" description="Disordered" evidence="3">
    <location>
        <begin position="1335"/>
        <end position="1366"/>
    </location>
</feature>
<dbReference type="PANTHER" id="PTHR22872">
    <property type="entry name" value="BTK-BINDING PROTEIN-RELATED"/>
    <property type="match status" value="1"/>
</dbReference>
<dbReference type="SMART" id="SM00225">
    <property type="entry name" value="BTB"/>
    <property type="match status" value="1"/>
</dbReference>
<dbReference type="eggNOG" id="KOG0783">
    <property type="taxonomic scope" value="Eukaryota"/>
</dbReference>
<proteinExistence type="predicted"/>
<dbReference type="Pfam" id="PF00651">
    <property type="entry name" value="BTB"/>
    <property type="match status" value="1"/>
</dbReference>
<dbReference type="PROSITE" id="PS50097">
    <property type="entry name" value="BTB"/>
    <property type="match status" value="1"/>
</dbReference>
<dbReference type="Pfam" id="PF00415">
    <property type="entry name" value="RCC1"/>
    <property type="match status" value="1"/>
</dbReference>
<dbReference type="HOGENOM" id="CLU_005054_0_0_1"/>
<feature type="compositionally biased region" description="Basic and acidic residues" evidence="3">
    <location>
        <begin position="1232"/>
        <end position="1241"/>
    </location>
</feature>
<keyword evidence="6" id="KW-1185">Reference proteome</keyword>